<dbReference type="PROSITE" id="PS51371">
    <property type="entry name" value="CBS"/>
    <property type="match status" value="2"/>
</dbReference>
<accession>A0AAQ4CU93</accession>
<dbReference type="RefSeq" id="WP_229569691.1">
    <property type="nucleotide sequence ID" value="NZ_AP025226.1"/>
</dbReference>
<evidence type="ECO:0000313" key="4">
    <source>
        <dbReference type="EMBL" id="BDB99374.1"/>
    </source>
</evidence>
<reference evidence="4 5" key="1">
    <citation type="journal article" date="2022" name="Microbiol. Resour. Announc.">
        <title>Complete Genome Sequence of the Hyperthermophilic and Acidophilic Archaeon Saccharolobus caldissimus Strain HS-3T.</title>
        <authorList>
            <person name="Sakai H.D."/>
            <person name="Kurosawa N."/>
        </authorList>
    </citation>
    <scope>NUCLEOTIDE SEQUENCE [LARGE SCALE GENOMIC DNA]</scope>
    <source>
        <strain evidence="4 5">JCM32116</strain>
    </source>
</reference>
<feature type="domain" description="CBS" evidence="3">
    <location>
        <begin position="72"/>
        <end position="128"/>
    </location>
</feature>
<proteinExistence type="predicted"/>
<keyword evidence="1 2" id="KW-0129">CBS domain</keyword>
<keyword evidence="4" id="KW-0418">Kinase</keyword>
<evidence type="ECO:0000256" key="1">
    <source>
        <dbReference type="ARBA" id="ARBA00023122"/>
    </source>
</evidence>
<gene>
    <name evidence="4" type="ORF">SACC_23910</name>
</gene>
<dbReference type="GO" id="GO:0016301">
    <property type="term" value="F:kinase activity"/>
    <property type="evidence" value="ECO:0007669"/>
    <property type="project" value="UniProtKB-KW"/>
</dbReference>
<evidence type="ECO:0000259" key="3">
    <source>
        <dbReference type="PROSITE" id="PS51371"/>
    </source>
</evidence>
<keyword evidence="4" id="KW-0808">Transferase</keyword>
<evidence type="ECO:0000313" key="5">
    <source>
        <dbReference type="Proteomes" id="UP001319921"/>
    </source>
</evidence>
<keyword evidence="5" id="KW-1185">Reference proteome</keyword>
<sequence length="129" mass="14303">MKLKDLLNNTKLVKVNSKTRLSEVLELMSSQGINFTLVVNDKGEIVGVVTKNVILRSLINGIKLDESVSKVMINSVRTISCDEDLLDVFIFMVKNNINHLLAIDNNGKALGVVSLRDVLYAINKECELS</sequence>
<dbReference type="KEGG" id="scas:SACC_23910"/>
<dbReference type="InterPro" id="IPR046342">
    <property type="entry name" value="CBS_dom_sf"/>
</dbReference>
<dbReference type="EMBL" id="AP025226">
    <property type="protein sequence ID" value="BDB99374.1"/>
    <property type="molecule type" value="Genomic_DNA"/>
</dbReference>
<dbReference type="SUPFAM" id="SSF54631">
    <property type="entry name" value="CBS-domain pair"/>
    <property type="match status" value="1"/>
</dbReference>
<dbReference type="InterPro" id="IPR000644">
    <property type="entry name" value="CBS_dom"/>
</dbReference>
<protein>
    <submittedName>
        <fullName evidence="4">Histidine kinase</fullName>
    </submittedName>
</protein>
<dbReference type="InterPro" id="IPR051257">
    <property type="entry name" value="Diverse_CBS-Domain"/>
</dbReference>
<dbReference type="AlphaFoldDB" id="A0AAQ4CU93"/>
<feature type="domain" description="CBS" evidence="3">
    <location>
        <begin position="8"/>
        <end position="66"/>
    </location>
</feature>
<dbReference type="Proteomes" id="UP001319921">
    <property type="component" value="Chromosome"/>
</dbReference>
<evidence type="ECO:0000256" key="2">
    <source>
        <dbReference type="PROSITE-ProRule" id="PRU00703"/>
    </source>
</evidence>
<dbReference type="Gene3D" id="3.10.580.10">
    <property type="entry name" value="CBS-domain"/>
    <property type="match status" value="1"/>
</dbReference>
<dbReference type="Pfam" id="PF00571">
    <property type="entry name" value="CBS"/>
    <property type="match status" value="2"/>
</dbReference>
<name>A0AAQ4CU93_9CREN</name>
<dbReference type="SMART" id="SM00116">
    <property type="entry name" value="CBS"/>
    <property type="match status" value="2"/>
</dbReference>
<dbReference type="PANTHER" id="PTHR43080:SF2">
    <property type="entry name" value="CBS DOMAIN-CONTAINING PROTEIN"/>
    <property type="match status" value="1"/>
</dbReference>
<organism evidence="4 5">
    <name type="scientific">Saccharolobus caldissimus</name>
    <dbReference type="NCBI Taxonomy" id="1702097"/>
    <lineage>
        <taxon>Archaea</taxon>
        <taxon>Thermoproteota</taxon>
        <taxon>Thermoprotei</taxon>
        <taxon>Sulfolobales</taxon>
        <taxon>Sulfolobaceae</taxon>
        <taxon>Saccharolobus</taxon>
    </lineage>
</organism>
<dbReference type="GeneID" id="68867114"/>
<dbReference type="PANTHER" id="PTHR43080">
    <property type="entry name" value="CBS DOMAIN-CONTAINING PROTEIN CBSX3, MITOCHONDRIAL"/>
    <property type="match status" value="1"/>
</dbReference>